<feature type="signal peptide" evidence="2">
    <location>
        <begin position="1"/>
        <end position="25"/>
    </location>
</feature>
<feature type="region of interest" description="Disordered" evidence="1">
    <location>
        <begin position="586"/>
        <end position="616"/>
    </location>
</feature>
<dbReference type="EMBL" id="PKUR01000005">
    <property type="protein sequence ID" value="PLW84810.1"/>
    <property type="molecule type" value="Genomic_DNA"/>
</dbReference>
<sequence>MRITNIGITIALALSTGLAATQSSAYSFDWAAATRTDLGSGVFTYVDTVSGVGADILVRATITPQDVQDASSLFEEGTPCTNSCAFGAPFGQLELAANHGSSAANPDQRVEITIEFFETDGSTPVGVSVDTVEVNDVDAGDSGGSSFADGYRVEGFPVSVATSVPPTSFIPGAQHDVIGVNGVRPAVTTGSSYGPESRFTFGFEGRQAIERIVLTWFPVVEQLPVYPFPNDNPTVQGSSISGFSFERGAAFSDFGDIDGYADASHSAAALIETREVSGSNDDWVTVNLRGKFVSPVVVCTPVLPSVGDDERVLRVRNVGSGSFQIRAQRPGKAFSAQVDWDATCLVAESGEQTLPDGRRILAGTVTSTVTNYGVQPTFWDPASTADVTPLVPFVQPAVFGQVMTFNDERFSVFWSNDCVSELSPPDADGICVGKHVAEDVGILEDDGPRANETLGYVIVETESGTTGLEAQNGVAYEVALGSDFIQGVTNPSTPPGYTLTPATTEYVSGVATLAAMDGFNGGWAVLFGTPPIDEPQPPNSGLINLRIDEDTIQDDERQHTTEQVAYWVFDRQNVLLTAGPYLGVVPPDLESGSQSNAGADGDDTNDTSEVGAGNDEDGVVFTYTSPGTIQASVTVNNFANTVATVCAWLDVPSGAVGDGSFDTTDLGTPGCVPVPTNSAGPQTPVQFVWTGLPTSVPYSTYARVRISTDALTAADAAGEASDGEVEDYQIVVDPTAVTLASFSLEAMPIEQLLGPRGAPEQVLLAMLASWDENQAELLGDASREDIAVALIDYLDPDGDGQVAQLIWETLEEYGTLGFYVERRGSEGGWNRVNQRMLPALPIAPMGAEYQLLDPEADLQQVLRYRLIEQEARGSTRTYGPFTLDASP</sequence>
<gene>
    <name evidence="4" type="ORF">C0029_17575</name>
</gene>
<reference evidence="4 5" key="1">
    <citation type="submission" date="2018-01" db="EMBL/GenBank/DDBJ databases">
        <title>The draft genome sequence of Halioglobus japonicus S1-36.</title>
        <authorList>
            <person name="Du Z.-J."/>
            <person name="Shi M.-J."/>
        </authorList>
    </citation>
    <scope>NUCLEOTIDE SEQUENCE [LARGE SCALE GENOMIC DNA]</scope>
    <source>
        <strain evidence="4 5">S1-36</strain>
    </source>
</reference>
<dbReference type="AlphaFoldDB" id="A0AAP8SLQ7"/>
<evidence type="ECO:0000259" key="3">
    <source>
        <dbReference type="Pfam" id="PF20009"/>
    </source>
</evidence>
<dbReference type="Pfam" id="PF20009">
    <property type="entry name" value="GEVED"/>
    <property type="match status" value="1"/>
</dbReference>
<feature type="chain" id="PRO_5042956065" description="GEVED domain-containing protein" evidence="2">
    <location>
        <begin position="26"/>
        <end position="887"/>
    </location>
</feature>
<accession>A0AAP8SLQ7</accession>
<evidence type="ECO:0000256" key="2">
    <source>
        <dbReference type="SAM" id="SignalP"/>
    </source>
</evidence>
<keyword evidence="5" id="KW-1185">Reference proteome</keyword>
<evidence type="ECO:0000256" key="1">
    <source>
        <dbReference type="SAM" id="MobiDB-lite"/>
    </source>
</evidence>
<evidence type="ECO:0000313" key="5">
    <source>
        <dbReference type="Proteomes" id="UP000235162"/>
    </source>
</evidence>
<comment type="caution">
    <text evidence="4">The sequence shown here is derived from an EMBL/GenBank/DDBJ whole genome shotgun (WGS) entry which is preliminary data.</text>
</comment>
<keyword evidence="2" id="KW-0732">Signal</keyword>
<evidence type="ECO:0000313" key="4">
    <source>
        <dbReference type="EMBL" id="PLW84810.1"/>
    </source>
</evidence>
<name>A0AAP8SLQ7_9GAMM</name>
<dbReference type="InterPro" id="IPR045474">
    <property type="entry name" value="GEVED"/>
</dbReference>
<feature type="domain" description="GEVED" evidence="3">
    <location>
        <begin position="647"/>
        <end position="730"/>
    </location>
</feature>
<dbReference type="Proteomes" id="UP000235162">
    <property type="component" value="Unassembled WGS sequence"/>
</dbReference>
<protein>
    <recommendedName>
        <fullName evidence="3">GEVED domain-containing protein</fullName>
    </recommendedName>
</protein>
<proteinExistence type="predicted"/>
<organism evidence="4 5">
    <name type="scientific">Halioglobus japonicus</name>
    <dbReference type="NCBI Taxonomy" id="930805"/>
    <lineage>
        <taxon>Bacteria</taxon>
        <taxon>Pseudomonadati</taxon>
        <taxon>Pseudomonadota</taxon>
        <taxon>Gammaproteobacteria</taxon>
        <taxon>Cellvibrionales</taxon>
        <taxon>Halieaceae</taxon>
        <taxon>Halioglobus</taxon>
    </lineage>
</organism>